<organism evidence="2">
    <name type="scientific">Ditylum brightwellii</name>
    <dbReference type="NCBI Taxonomy" id="49249"/>
    <lineage>
        <taxon>Eukaryota</taxon>
        <taxon>Sar</taxon>
        <taxon>Stramenopiles</taxon>
        <taxon>Ochrophyta</taxon>
        <taxon>Bacillariophyta</taxon>
        <taxon>Mediophyceae</taxon>
        <taxon>Lithodesmiophycidae</taxon>
        <taxon>Lithodesmiales</taxon>
        <taxon>Lithodesmiaceae</taxon>
        <taxon>Ditylum</taxon>
    </lineage>
</organism>
<accession>A0A7S4SDU2</accession>
<feature type="region of interest" description="Disordered" evidence="1">
    <location>
        <begin position="1"/>
        <end position="39"/>
    </location>
</feature>
<name>A0A7S4SDU2_9STRA</name>
<feature type="region of interest" description="Disordered" evidence="1">
    <location>
        <begin position="163"/>
        <end position="205"/>
    </location>
</feature>
<gene>
    <name evidence="2" type="ORF">DBRI00130_LOCUS33613</name>
</gene>
<reference evidence="2" key="1">
    <citation type="submission" date="2021-01" db="EMBL/GenBank/DDBJ databases">
        <authorList>
            <person name="Corre E."/>
            <person name="Pelletier E."/>
            <person name="Niang G."/>
            <person name="Scheremetjew M."/>
            <person name="Finn R."/>
            <person name="Kale V."/>
            <person name="Holt S."/>
            <person name="Cochrane G."/>
            <person name="Meng A."/>
            <person name="Brown T."/>
            <person name="Cohen L."/>
        </authorList>
    </citation>
    <scope>NUCLEOTIDE SEQUENCE</scope>
    <source>
        <strain evidence="2">GSO104</strain>
    </source>
</reference>
<dbReference type="EMBL" id="HBNS01043277">
    <property type="protein sequence ID" value="CAE4642641.1"/>
    <property type="molecule type" value="Transcribed_RNA"/>
</dbReference>
<feature type="region of interest" description="Disordered" evidence="1">
    <location>
        <begin position="54"/>
        <end position="73"/>
    </location>
</feature>
<evidence type="ECO:0000313" key="2">
    <source>
        <dbReference type="EMBL" id="CAE4642641.1"/>
    </source>
</evidence>
<feature type="compositionally biased region" description="Polar residues" evidence="1">
    <location>
        <begin position="173"/>
        <end position="182"/>
    </location>
</feature>
<feature type="compositionally biased region" description="Polar residues" evidence="1">
    <location>
        <begin position="1"/>
        <end position="22"/>
    </location>
</feature>
<proteinExistence type="predicted"/>
<dbReference type="AlphaFoldDB" id="A0A7S4SDU2"/>
<evidence type="ECO:0000256" key="1">
    <source>
        <dbReference type="SAM" id="MobiDB-lite"/>
    </source>
</evidence>
<feature type="region of interest" description="Disordered" evidence="1">
    <location>
        <begin position="99"/>
        <end position="145"/>
    </location>
</feature>
<sequence length="250" mass="28875">MSLTKQSTPSSSLKHETSPIQTTKKRKKGRMPNDTIQHCNQWSFDTDIVESMTSEEKDRLEHDMIHPTTTSSQEECHMVQGALKHLGVIHCWEDYCHSRKDKEDDDNVGDEDDDDDEEEEKEQMKIQRKAKKQRLGDVMDNKPKRSVKKHISKVLFATKIKNDAATTKGGGEIQQQETNNSSHVDHVKIEQEEEEEEEEEERREQMELDLGECFLEVPNHVFSSVEEEGQDCGKKILAFRSLELSLTFCP</sequence>
<protein>
    <submittedName>
        <fullName evidence="2">Uncharacterized protein</fullName>
    </submittedName>
</protein>
<feature type="compositionally biased region" description="Acidic residues" evidence="1">
    <location>
        <begin position="191"/>
        <end position="201"/>
    </location>
</feature>
<feature type="compositionally biased region" description="Acidic residues" evidence="1">
    <location>
        <begin position="103"/>
        <end position="121"/>
    </location>
</feature>
<feature type="compositionally biased region" description="Basic and acidic residues" evidence="1">
    <location>
        <begin position="54"/>
        <end position="65"/>
    </location>
</feature>
<feature type="compositionally biased region" description="Basic and acidic residues" evidence="1">
    <location>
        <begin position="134"/>
        <end position="143"/>
    </location>
</feature>